<dbReference type="Pfam" id="PF03457">
    <property type="entry name" value="HA"/>
    <property type="match status" value="2"/>
</dbReference>
<organism evidence="3 4">
    <name type="scientific">Streptomyces flaveolus</name>
    <dbReference type="NCBI Taxonomy" id="67297"/>
    <lineage>
        <taxon>Bacteria</taxon>
        <taxon>Bacillati</taxon>
        <taxon>Actinomycetota</taxon>
        <taxon>Actinomycetes</taxon>
        <taxon>Kitasatosporales</taxon>
        <taxon>Streptomycetaceae</taxon>
        <taxon>Streptomyces</taxon>
    </lineage>
</organism>
<dbReference type="Proteomes" id="UP001490330">
    <property type="component" value="Unassembled WGS sequence"/>
</dbReference>
<dbReference type="EMBL" id="JBEPCV010000005">
    <property type="protein sequence ID" value="MER6903850.1"/>
    <property type="molecule type" value="Genomic_DNA"/>
</dbReference>
<feature type="domain" description="Helicase ATP-binding" evidence="1">
    <location>
        <begin position="30"/>
        <end position="219"/>
    </location>
</feature>
<gene>
    <name evidence="3" type="ORF">ABT322_08690</name>
</gene>
<evidence type="ECO:0000313" key="3">
    <source>
        <dbReference type="EMBL" id="MER6903850.1"/>
    </source>
</evidence>
<dbReference type="InterPro" id="IPR001650">
    <property type="entry name" value="Helicase_C-like"/>
</dbReference>
<dbReference type="PROSITE" id="PS51194">
    <property type="entry name" value="HELICASE_CTER"/>
    <property type="match status" value="1"/>
</dbReference>
<dbReference type="SMART" id="SM00487">
    <property type="entry name" value="DEXDc"/>
    <property type="match status" value="1"/>
</dbReference>
<dbReference type="RefSeq" id="WP_350715560.1">
    <property type="nucleotide sequence ID" value="NZ_JBEPCO010000002.1"/>
</dbReference>
<reference evidence="3 4" key="1">
    <citation type="submission" date="2024-06" db="EMBL/GenBank/DDBJ databases">
        <title>The Natural Products Discovery Center: Release of the First 8490 Sequenced Strains for Exploring Actinobacteria Biosynthetic Diversity.</title>
        <authorList>
            <person name="Kalkreuter E."/>
            <person name="Kautsar S.A."/>
            <person name="Yang D."/>
            <person name="Bader C.D."/>
            <person name="Teijaro C.N."/>
            <person name="Fluegel L."/>
            <person name="Davis C.M."/>
            <person name="Simpson J.R."/>
            <person name="Lauterbach L."/>
            <person name="Steele A.D."/>
            <person name="Gui C."/>
            <person name="Meng S."/>
            <person name="Li G."/>
            <person name="Viehrig K."/>
            <person name="Ye F."/>
            <person name="Su P."/>
            <person name="Kiefer A.F."/>
            <person name="Nichols A."/>
            <person name="Cepeda A.J."/>
            <person name="Yan W."/>
            <person name="Fan B."/>
            <person name="Jiang Y."/>
            <person name="Adhikari A."/>
            <person name="Zheng C.-J."/>
            <person name="Schuster L."/>
            <person name="Cowan T.M."/>
            <person name="Smanski M.J."/>
            <person name="Chevrette M.G."/>
            <person name="De Carvalho L.P.S."/>
            <person name="Shen B."/>
        </authorList>
    </citation>
    <scope>NUCLEOTIDE SEQUENCE [LARGE SCALE GENOMIC DNA]</scope>
    <source>
        <strain evidence="3 4">NPDC000632</strain>
    </source>
</reference>
<dbReference type="Pfam" id="PF00271">
    <property type="entry name" value="Helicase_C"/>
    <property type="match status" value="1"/>
</dbReference>
<dbReference type="InterPro" id="IPR005114">
    <property type="entry name" value="Helicase_assoc"/>
</dbReference>
<protein>
    <submittedName>
        <fullName evidence="3">Helicase associated domain protein</fullName>
    </submittedName>
</protein>
<feature type="domain" description="Helicase C-terminal" evidence="2">
    <location>
        <begin position="306"/>
        <end position="495"/>
    </location>
</feature>
<proteinExistence type="predicted"/>
<evidence type="ECO:0000313" key="4">
    <source>
        <dbReference type="Proteomes" id="UP001490330"/>
    </source>
</evidence>
<dbReference type="PANTHER" id="PTHR33418">
    <property type="entry name" value="HELICASE-ASSOCIATED"/>
    <property type="match status" value="1"/>
</dbReference>
<dbReference type="PROSITE" id="PS51192">
    <property type="entry name" value="HELICASE_ATP_BIND_1"/>
    <property type="match status" value="1"/>
</dbReference>
<dbReference type="InterPro" id="IPR027417">
    <property type="entry name" value="P-loop_NTPase"/>
</dbReference>
<dbReference type="InterPro" id="IPR014001">
    <property type="entry name" value="Helicase_ATP-bd"/>
</dbReference>
<dbReference type="Gene3D" id="3.40.50.300">
    <property type="entry name" value="P-loop containing nucleotide triphosphate hydrolases"/>
    <property type="match status" value="2"/>
</dbReference>
<dbReference type="SUPFAM" id="SSF52540">
    <property type="entry name" value="P-loop containing nucleoside triphosphate hydrolases"/>
    <property type="match status" value="1"/>
</dbReference>
<evidence type="ECO:0000259" key="2">
    <source>
        <dbReference type="PROSITE" id="PS51194"/>
    </source>
</evidence>
<keyword evidence="4" id="KW-1185">Reference proteome</keyword>
<dbReference type="Gene3D" id="6.10.140.530">
    <property type="match status" value="2"/>
</dbReference>
<sequence>MTLVELPRSGRPVRPDLFPDQVDAVERLVRHLHRPGSRGLYVSATGTGKTLVSIRVADGLEARLVLFVVPTLDLAAQTALAWRRDRHLEHMVIVSSMDASGRDDLVAARVMSTTSPHALGGLMSVVGEGQDQIPALTVICTYDSLDKIEATQRSGFEVPAFDLAVMDEAHRIAGRADKKWAVVNDAQRIRAERRLYMTATPRIFAAPELAESAGTTRPRRRPAAAGSEVDAFANSMDNEAVYGRKVFEYPLAQAVADGRAADYRVVVPTLTDADLRRRLNLPTPTTPGDGGEDQDGALRTTALHLAVLRAMTEHGLKKVLVYFNLVSDARRFARELPHTLRLLARTDPTLSPDAAPALFFAHGEHTPAQRADIFNDFAAADRAVLANSKLIAEGVDIPSVDAIVFADPTRSVIRCTQALGRALRLDVSGKTASLIVPVYIPPGADSEDILGTAYEPVWAIASALAGHDHRILERLPDKANRLPRETSQVIQRRWHFDFTVHPERIARAMDLISLDPRGPGVSRSRRLGLAAAQAYHDTHGHLDVPADHTDPTGYKLGTFITTMRDAAKAGRLEPDWIAELDALGMIWDKHDAAWRSRLTAAADYLRAHGHLAAPATTPVGAWLAEQRHHATKNTLDPARADALTRLAPDWRLPHGADWHRKYHLLRAHLATGADPATLTRDTLLAGVKIGSWLHRQLTTWQTLASGQQQMMTALGLTPDTNPLTPARRTRRSFEETVQLLELFLHREGRAPTARETIRVDGDTVKIGAWLAKARTKHRSGQLPDDHARLVAALFDGDWTTEAAAPAVLT</sequence>
<name>A0ABV1VBI4_9ACTN</name>
<dbReference type="PANTHER" id="PTHR33418:SF1">
    <property type="entry name" value="HELICASE-ASSOCIATED DOMAIN-CONTAINING PROTEIN"/>
    <property type="match status" value="1"/>
</dbReference>
<dbReference type="SMART" id="SM00490">
    <property type="entry name" value="HELICc"/>
    <property type="match status" value="1"/>
</dbReference>
<dbReference type="Pfam" id="PF04851">
    <property type="entry name" value="ResIII"/>
    <property type="match status" value="1"/>
</dbReference>
<accession>A0ABV1VBI4</accession>
<dbReference type="InterPro" id="IPR006935">
    <property type="entry name" value="Helicase/UvrB_N"/>
</dbReference>
<comment type="caution">
    <text evidence="3">The sequence shown here is derived from an EMBL/GenBank/DDBJ whole genome shotgun (WGS) entry which is preliminary data.</text>
</comment>
<evidence type="ECO:0000259" key="1">
    <source>
        <dbReference type="PROSITE" id="PS51192"/>
    </source>
</evidence>